<dbReference type="AlphaFoldDB" id="A0A177KQ96"/>
<keyword evidence="1" id="KW-0175">Coiled coil</keyword>
<organism evidence="2 3">
    <name type="scientific">Domibacillus aminovorans</name>
    <dbReference type="NCBI Taxonomy" id="29332"/>
    <lineage>
        <taxon>Bacteria</taxon>
        <taxon>Bacillati</taxon>
        <taxon>Bacillota</taxon>
        <taxon>Bacilli</taxon>
        <taxon>Bacillales</taxon>
        <taxon>Bacillaceae</taxon>
        <taxon>Domibacillus</taxon>
    </lineage>
</organism>
<name>A0A177KQ96_9BACI</name>
<sequence>MSKESDQYLINYCDELVVKIYVGLTESKNEPDIPAVIPLLLFQTILDKIRAIQLLYESGESRVGDSSYGIVRAVFECQWSLLYILKEDTEFRSLSYYYFSRLEEAKKNLGHLNYLLSLRESSLNKRQDNLGSIELDQKRYRKAEERGDSARLEQLSKKYEADGLSPVEVMDLKMKRVQAMISELTTTIEAMKRDKVLAEMQIQVIEREPQFAHLRHELSLVPKKKVRRPSWFSLKSHIGTIYALAEHLGLEDQYEGPYGTFSQETHGLNATKQIALKGDKAILRNKEESTKNIEAKEAFHAGIYILLSIVLKFLNYYGKQDEVKELRRTMSSMQ</sequence>
<dbReference type="OrthoDB" id="2974785at2"/>
<protein>
    <submittedName>
        <fullName evidence="2">Uncharacterized protein</fullName>
    </submittedName>
</protein>
<evidence type="ECO:0000313" key="2">
    <source>
        <dbReference type="EMBL" id="OAH55186.1"/>
    </source>
</evidence>
<accession>A0A177KQ96</accession>
<proteinExistence type="predicted"/>
<dbReference type="RefSeq" id="WP_063975033.1">
    <property type="nucleotide sequence ID" value="NZ_LQWZ01000026.1"/>
</dbReference>
<dbReference type="InterPro" id="IPR043733">
    <property type="entry name" value="DUF5677"/>
</dbReference>
<dbReference type="Pfam" id="PF18928">
    <property type="entry name" value="DUF5677"/>
    <property type="match status" value="1"/>
</dbReference>
<dbReference type="EMBL" id="LQWZ01000026">
    <property type="protein sequence ID" value="OAH55186.1"/>
    <property type="molecule type" value="Genomic_DNA"/>
</dbReference>
<dbReference type="Proteomes" id="UP000077271">
    <property type="component" value="Unassembled WGS sequence"/>
</dbReference>
<reference evidence="2 3" key="1">
    <citation type="submission" date="2016-01" db="EMBL/GenBank/DDBJ databases">
        <title>Investigation of taxonomic status of Bacillus aminovorans.</title>
        <authorList>
            <person name="Verma A."/>
            <person name="Pal Y."/>
            <person name="Krishnamurthi S."/>
        </authorList>
    </citation>
    <scope>NUCLEOTIDE SEQUENCE [LARGE SCALE GENOMIC DNA]</scope>
    <source>
        <strain evidence="2 3">DSM 4337</strain>
    </source>
</reference>
<feature type="coiled-coil region" evidence="1">
    <location>
        <begin position="174"/>
        <end position="208"/>
    </location>
</feature>
<evidence type="ECO:0000313" key="3">
    <source>
        <dbReference type="Proteomes" id="UP000077271"/>
    </source>
</evidence>
<comment type="caution">
    <text evidence="2">The sequence shown here is derived from an EMBL/GenBank/DDBJ whole genome shotgun (WGS) entry which is preliminary data.</text>
</comment>
<gene>
    <name evidence="2" type="ORF">AWH48_20190</name>
</gene>
<evidence type="ECO:0000256" key="1">
    <source>
        <dbReference type="SAM" id="Coils"/>
    </source>
</evidence>